<comment type="caution">
    <text evidence="2">The sequence shown here is derived from an EMBL/GenBank/DDBJ whole genome shotgun (WGS) entry which is preliminary data.</text>
</comment>
<accession>A0ABD3S0P6</accession>
<evidence type="ECO:0000256" key="1">
    <source>
        <dbReference type="SAM" id="MobiDB-lite"/>
    </source>
</evidence>
<sequence length="630" mass="70644">MELDFDKYCVVDGSPTTVLPSPRLHSKVANRKSNRTSNCGNEIPNLRKNFTEISFNRYRSASCRDVQSTRASQEGNEMLKRASVYQSSKETRLLKKTDKVSGRKKIVLSREGTSKSSFGIIDSLCSSDEDSSLTELRSRDSKNCSFHPIPSKNQSTYNQPIQDPMIINDGYLQKSLSAKLSLPHSPSKSESDGSRAASPKARFRPVRKIFDPFVKSKSQKSPLSCSNETSNETIHLNDLSDKIHNSVSQCSPAHLHAVLKMENKNGMPFFEFYVKSPEDFYVAKKWKVEKALNWVYTFQSLHHKRKSNASGWGSKESHKESTILGQMHVSFYPCTESKGDGSFNDSMVTEFVLYDIFHSRKSTSSQDNSKTPLVYDERLSCHQPMAAAELHAELENAAVIMKVPFEKRESLKLKSGDNKKTDKPLSNLLDLCHHERTEEESISEISNPGKMHVVIPAGTHSLPSNDERSGPTSLLDRWRLGGGCDCGGWDMACPLNVLGNPNIQISEGQPMMDNQHPAQLFVQGRKDNFPAFTMRLMEEGKYSVDFHAQLSSLQAFSISIAILHAAEASTAERSEHMLRSDAKKVFSEEEIEILIDSIEKEDAHRVNNKKVEEALPSFVLNPPFSPIARV</sequence>
<dbReference type="Pfam" id="PF12043">
    <property type="entry name" value="DUF3527"/>
    <property type="match status" value="2"/>
</dbReference>
<dbReference type="AlphaFoldDB" id="A0ABD3S0P6"/>
<dbReference type="EMBL" id="JBJXBP010000007">
    <property type="protein sequence ID" value="KAL3818055.1"/>
    <property type="molecule type" value="Genomic_DNA"/>
</dbReference>
<proteinExistence type="predicted"/>
<feature type="region of interest" description="Disordered" evidence="1">
    <location>
        <begin position="136"/>
        <end position="161"/>
    </location>
</feature>
<evidence type="ECO:0000313" key="3">
    <source>
        <dbReference type="Proteomes" id="UP001634393"/>
    </source>
</evidence>
<evidence type="ECO:0000313" key="2">
    <source>
        <dbReference type="EMBL" id="KAL3818055.1"/>
    </source>
</evidence>
<dbReference type="PANTHER" id="PTHR31390">
    <property type="entry name" value="EXPRESSED PROTEIN"/>
    <property type="match status" value="1"/>
</dbReference>
<feature type="compositionally biased region" description="Polar residues" evidence="1">
    <location>
        <begin position="151"/>
        <end position="161"/>
    </location>
</feature>
<dbReference type="PANTHER" id="PTHR31390:SF0">
    <property type="entry name" value="DOMAIN PROTEIN, PUTATIVE (DUF3527)-RELATED"/>
    <property type="match status" value="1"/>
</dbReference>
<dbReference type="InterPro" id="IPR021916">
    <property type="entry name" value="DUF3527"/>
</dbReference>
<reference evidence="2 3" key="1">
    <citation type="submission" date="2024-12" db="EMBL/GenBank/DDBJ databases">
        <title>The unique morphological basis and parallel evolutionary history of personate flowers in Penstemon.</title>
        <authorList>
            <person name="Depatie T.H."/>
            <person name="Wessinger C.A."/>
        </authorList>
    </citation>
    <scope>NUCLEOTIDE SEQUENCE [LARGE SCALE GENOMIC DNA]</scope>
    <source>
        <strain evidence="2">WTNN_2</strain>
        <tissue evidence="2">Leaf</tissue>
    </source>
</reference>
<gene>
    <name evidence="2" type="ORF">ACJIZ3_003960</name>
</gene>
<name>A0ABD3S0P6_9LAMI</name>
<protein>
    <submittedName>
        <fullName evidence="2">Uncharacterized protein</fullName>
    </submittedName>
</protein>
<dbReference type="Proteomes" id="UP001634393">
    <property type="component" value="Unassembled WGS sequence"/>
</dbReference>
<keyword evidence="3" id="KW-1185">Reference proteome</keyword>
<feature type="region of interest" description="Disordered" evidence="1">
    <location>
        <begin position="179"/>
        <end position="201"/>
    </location>
</feature>
<organism evidence="2 3">
    <name type="scientific">Penstemon smallii</name>
    <dbReference type="NCBI Taxonomy" id="265156"/>
    <lineage>
        <taxon>Eukaryota</taxon>
        <taxon>Viridiplantae</taxon>
        <taxon>Streptophyta</taxon>
        <taxon>Embryophyta</taxon>
        <taxon>Tracheophyta</taxon>
        <taxon>Spermatophyta</taxon>
        <taxon>Magnoliopsida</taxon>
        <taxon>eudicotyledons</taxon>
        <taxon>Gunneridae</taxon>
        <taxon>Pentapetalae</taxon>
        <taxon>asterids</taxon>
        <taxon>lamiids</taxon>
        <taxon>Lamiales</taxon>
        <taxon>Plantaginaceae</taxon>
        <taxon>Cheloneae</taxon>
        <taxon>Penstemon</taxon>
    </lineage>
</organism>